<feature type="transmembrane region" description="Helical" evidence="2">
    <location>
        <begin position="184"/>
        <end position="203"/>
    </location>
</feature>
<feature type="compositionally biased region" description="Low complexity" evidence="1">
    <location>
        <begin position="308"/>
        <end position="323"/>
    </location>
</feature>
<feature type="transmembrane region" description="Helical" evidence="2">
    <location>
        <begin position="270"/>
        <end position="289"/>
    </location>
</feature>
<dbReference type="AlphaFoldDB" id="A0A2G8LDW0"/>
<reference evidence="3 4" key="1">
    <citation type="journal article" date="2017" name="PLoS Biol.">
        <title>The sea cucumber genome provides insights into morphological evolution and visceral regeneration.</title>
        <authorList>
            <person name="Zhang X."/>
            <person name="Sun L."/>
            <person name="Yuan J."/>
            <person name="Sun Y."/>
            <person name="Gao Y."/>
            <person name="Zhang L."/>
            <person name="Li S."/>
            <person name="Dai H."/>
            <person name="Hamel J.F."/>
            <person name="Liu C."/>
            <person name="Yu Y."/>
            <person name="Liu S."/>
            <person name="Lin W."/>
            <person name="Guo K."/>
            <person name="Jin S."/>
            <person name="Xu P."/>
            <person name="Storey K.B."/>
            <person name="Huan P."/>
            <person name="Zhang T."/>
            <person name="Zhou Y."/>
            <person name="Zhang J."/>
            <person name="Lin C."/>
            <person name="Li X."/>
            <person name="Xing L."/>
            <person name="Huo D."/>
            <person name="Sun M."/>
            <person name="Wang L."/>
            <person name="Mercier A."/>
            <person name="Li F."/>
            <person name="Yang H."/>
            <person name="Xiang J."/>
        </authorList>
    </citation>
    <scope>NUCLEOTIDE SEQUENCE [LARGE SCALE GENOMIC DNA]</scope>
    <source>
        <strain evidence="3">Shaxun</strain>
        <tissue evidence="3">Muscle</tissue>
    </source>
</reference>
<dbReference type="InterPro" id="IPR011701">
    <property type="entry name" value="MFS"/>
</dbReference>
<feature type="transmembrane region" description="Helical" evidence="2">
    <location>
        <begin position="210"/>
        <end position="230"/>
    </location>
</feature>
<dbReference type="PANTHER" id="PTHR11360:SF303">
    <property type="entry name" value="MAJOR FACILITATOR SUPERFAMILY (MFS) PROFILE DOMAIN-CONTAINING PROTEIN"/>
    <property type="match status" value="1"/>
</dbReference>
<name>A0A2G8LDW0_STIJA</name>
<dbReference type="GO" id="GO:0008028">
    <property type="term" value="F:monocarboxylic acid transmembrane transporter activity"/>
    <property type="evidence" value="ECO:0007669"/>
    <property type="project" value="TreeGrafter"/>
</dbReference>
<dbReference type="EMBL" id="MRZV01000113">
    <property type="protein sequence ID" value="PIK58444.1"/>
    <property type="molecule type" value="Genomic_DNA"/>
</dbReference>
<accession>A0A2G8LDW0</accession>
<dbReference type="Proteomes" id="UP000230750">
    <property type="component" value="Unassembled WGS sequence"/>
</dbReference>
<keyword evidence="4" id="KW-1185">Reference proteome</keyword>
<evidence type="ECO:0000256" key="1">
    <source>
        <dbReference type="SAM" id="MobiDB-lite"/>
    </source>
</evidence>
<protein>
    <submittedName>
        <fullName evidence="3">Putative monocarboxylate transporter 4</fullName>
    </submittedName>
</protein>
<gene>
    <name evidence="3" type="ORF">BSL78_04665</name>
</gene>
<dbReference type="Pfam" id="PF07690">
    <property type="entry name" value="MFS_1"/>
    <property type="match status" value="1"/>
</dbReference>
<proteinExistence type="predicted"/>
<dbReference type="PANTHER" id="PTHR11360">
    <property type="entry name" value="MONOCARBOXYLATE TRANSPORTER"/>
    <property type="match status" value="1"/>
</dbReference>
<evidence type="ECO:0000313" key="3">
    <source>
        <dbReference type="EMBL" id="PIK58444.1"/>
    </source>
</evidence>
<feature type="transmembrane region" description="Helical" evidence="2">
    <location>
        <begin position="155"/>
        <end position="178"/>
    </location>
</feature>
<feature type="transmembrane region" description="Helical" evidence="2">
    <location>
        <begin position="242"/>
        <end position="263"/>
    </location>
</feature>
<feature type="transmembrane region" description="Helical" evidence="2">
    <location>
        <begin position="27"/>
        <end position="49"/>
    </location>
</feature>
<sequence length="323" mass="34557">MDGIGFGSAWTSSIVILRNAFSDDATFGIIQTLTDQSSFIGMMILPVLFERLQELYGTRGALLLFGALNLHIIVASITLRPERGQQVLQEDRHNSDAALSKVMPLISVHWKVFVSNLSVPFLMIIACLFTFNLVGWALFAVTLGIEKGLSKSQAVFLSSFAGVGAIFGRLWCILLYYLKITTPFHFICIPALLECITFIILMLPDDNYVMLLTVSFVVGITFGLIGAAMGGLCSMKVPVEDFNPAVVLFFISVAMGNATGGGLSDARFGALVNIGGLIMHCICPLNFFIEGAEPPPAPPRPQAPPPGSAATGAAPTRGGAPLR</sequence>
<dbReference type="OrthoDB" id="6499973at2759"/>
<dbReference type="Gene3D" id="1.20.1250.20">
    <property type="entry name" value="MFS general substrate transporter like domains"/>
    <property type="match status" value="1"/>
</dbReference>
<comment type="caution">
    <text evidence="3">The sequence shown here is derived from an EMBL/GenBank/DDBJ whole genome shotgun (WGS) entry which is preliminary data.</text>
</comment>
<evidence type="ECO:0000256" key="2">
    <source>
        <dbReference type="SAM" id="Phobius"/>
    </source>
</evidence>
<keyword evidence="2" id="KW-0812">Transmembrane</keyword>
<keyword evidence="2" id="KW-1133">Transmembrane helix</keyword>
<dbReference type="SUPFAM" id="SSF103473">
    <property type="entry name" value="MFS general substrate transporter"/>
    <property type="match status" value="1"/>
</dbReference>
<evidence type="ECO:0000313" key="4">
    <source>
        <dbReference type="Proteomes" id="UP000230750"/>
    </source>
</evidence>
<feature type="compositionally biased region" description="Pro residues" evidence="1">
    <location>
        <begin position="294"/>
        <end position="307"/>
    </location>
</feature>
<feature type="transmembrane region" description="Helical" evidence="2">
    <location>
        <begin position="121"/>
        <end position="143"/>
    </location>
</feature>
<keyword evidence="2" id="KW-0472">Membrane</keyword>
<dbReference type="InterPro" id="IPR036259">
    <property type="entry name" value="MFS_trans_sf"/>
</dbReference>
<dbReference type="InterPro" id="IPR050327">
    <property type="entry name" value="Proton-linked_MCT"/>
</dbReference>
<organism evidence="3 4">
    <name type="scientific">Stichopus japonicus</name>
    <name type="common">Sea cucumber</name>
    <dbReference type="NCBI Taxonomy" id="307972"/>
    <lineage>
        <taxon>Eukaryota</taxon>
        <taxon>Metazoa</taxon>
        <taxon>Echinodermata</taxon>
        <taxon>Eleutherozoa</taxon>
        <taxon>Echinozoa</taxon>
        <taxon>Holothuroidea</taxon>
        <taxon>Aspidochirotacea</taxon>
        <taxon>Aspidochirotida</taxon>
        <taxon>Stichopodidae</taxon>
        <taxon>Apostichopus</taxon>
    </lineage>
</organism>
<feature type="transmembrane region" description="Helical" evidence="2">
    <location>
        <begin position="61"/>
        <end position="79"/>
    </location>
</feature>
<feature type="region of interest" description="Disordered" evidence="1">
    <location>
        <begin position="294"/>
        <end position="323"/>
    </location>
</feature>